<proteinExistence type="inferred from homology"/>
<feature type="transmembrane region" description="Helical" evidence="13">
    <location>
        <begin position="51"/>
        <end position="72"/>
    </location>
</feature>
<comment type="cofactor">
    <cofactor evidence="1">
        <name>heme b</name>
        <dbReference type="ChEBI" id="CHEBI:60344"/>
    </cofactor>
</comment>
<protein>
    <submittedName>
        <fullName evidence="15">Cytochrome B</fullName>
    </submittedName>
</protein>
<dbReference type="GO" id="GO:0009055">
    <property type="term" value="F:electron transfer activity"/>
    <property type="evidence" value="ECO:0007669"/>
    <property type="project" value="InterPro"/>
</dbReference>
<comment type="subcellular location">
    <subcellularLocation>
        <location evidence="2">Cell membrane</location>
        <topology evidence="2">Multi-pass membrane protein</topology>
    </subcellularLocation>
</comment>
<dbReference type="GO" id="GO:0020037">
    <property type="term" value="F:heme binding"/>
    <property type="evidence" value="ECO:0007669"/>
    <property type="project" value="TreeGrafter"/>
</dbReference>
<keyword evidence="5" id="KW-0349">Heme</keyword>
<name>A0A160FH32_9BURK</name>
<organism evidence="15 16">
    <name type="scientific">Paraburkholderia phytofirmans OLGA172</name>
    <dbReference type="NCBI Taxonomy" id="1417228"/>
    <lineage>
        <taxon>Bacteria</taxon>
        <taxon>Pseudomonadati</taxon>
        <taxon>Pseudomonadota</taxon>
        <taxon>Betaproteobacteria</taxon>
        <taxon>Burkholderiales</taxon>
        <taxon>Burkholderiaceae</taxon>
        <taxon>Paraburkholderia</taxon>
    </lineage>
</organism>
<gene>
    <name evidence="15" type="ORF">AYM40_02270</name>
</gene>
<evidence type="ECO:0000313" key="16">
    <source>
        <dbReference type="Proteomes" id="UP000076852"/>
    </source>
</evidence>
<evidence type="ECO:0000256" key="10">
    <source>
        <dbReference type="ARBA" id="ARBA00023004"/>
    </source>
</evidence>
<keyword evidence="7" id="KW-0479">Metal-binding</keyword>
<keyword evidence="6 13" id="KW-0812">Transmembrane</keyword>
<evidence type="ECO:0000259" key="14">
    <source>
        <dbReference type="Pfam" id="PF01292"/>
    </source>
</evidence>
<keyword evidence="16" id="KW-1185">Reference proteome</keyword>
<keyword evidence="8" id="KW-0249">Electron transport</keyword>
<dbReference type="PANTHER" id="PTHR30529">
    <property type="entry name" value="CYTOCHROME B561"/>
    <property type="match status" value="1"/>
</dbReference>
<dbReference type="GO" id="GO:0022904">
    <property type="term" value="P:respiratory electron transport chain"/>
    <property type="evidence" value="ECO:0007669"/>
    <property type="project" value="InterPro"/>
</dbReference>
<dbReference type="SUPFAM" id="SSF81342">
    <property type="entry name" value="Transmembrane di-heme cytochromes"/>
    <property type="match status" value="1"/>
</dbReference>
<evidence type="ECO:0000256" key="2">
    <source>
        <dbReference type="ARBA" id="ARBA00004651"/>
    </source>
</evidence>
<evidence type="ECO:0000256" key="12">
    <source>
        <dbReference type="ARBA" id="ARBA00037975"/>
    </source>
</evidence>
<feature type="domain" description="Cytochrome b561 bacterial/Ni-hydrogenase" evidence="14">
    <location>
        <begin position="13"/>
        <end position="183"/>
    </location>
</feature>
<evidence type="ECO:0000256" key="4">
    <source>
        <dbReference type="ARBA" id="ARBA00022475"/>
    </source>
</evidence>
<evidence type="ECO:0000256" key="1">
    <source>
        <dbReference type="ARBA" id="ARBA00001970"/>
    </source>
</evidence>
<evidence type="ECO:0000256" key="7">
    <source>
        <dbReference type="ARBA" id="ARBA00022723"/>
    </source>
</evidence>
<dbReference type="GO" id="GO:0005886">
    <property type="term" value="C:plasma membrane"/>
    <property type="evidence" value="ECO:0007669"/>
    <property type="project" value="UniProtKB-SubCell"/>
</dbReference>
<feature type="transmembrane region" description="Helical" evidence="13">
    <location>
        <begin position="20"/>
        <end position="39"/>
    </location>
</feature>
<accession>A0A160FH32</accession>
<keyword evidence="3" id="KW-0813">Transport</keyword>
<dbReference type="Pfam" id="PF01292">
    <property type="entry name" value="Ni_hydr_CYTB"/>
    <property type="match status" value="1"/>
</dbReference>
<dbReference type="OrthoDB" id="8536275at2"/>
<dbReference type="InterPro" id="IPR016174">
    <property type="entry name" value="Di-haem_cyt_TM"/>
</dbReference>
<evidence type="ECO:0000256" key="6">
    <source>
        <dbReference type="ARBA" id="ARBA00022692"/>
    </source>
</evidence>
<keyword evidence="10" id="KW-0408">Iron</keyword>
<evidence type="ECO:0000256" key="9">
    <source>
        <dbReference type="ARBA" id="ARBA00022989"/>
    </source>
</evidence>
<dbReference type="STRING" id="1804984.AYM40_02270"/>
<dbReference type="AlphaFoldDB" id="A0A160FH32"/>
<evidence type="ECO:0000256" key="3">
    <source>
        <dbReference type="ARBA" id="ARBA00022448"/>
    </source>
</evidence>
<feature type="transmembrane region" description="Helical" evidence="13">
    <location>
        <begin position="92"/>
        <end position="114"/>
    </location>
</feature>
<dbReference type="Gene3D" id="1.20.950.20">
    <property type="entry name" value="Transmembrane di-heme cytochromes, Chain C"/>
    <property type="match status" value="1"/>
</dbReference>
<dbReference type="EMBL" id="CP014578">
    <property type="protein sequence ID" value="ANB71324.1"/>
    <property type="molecule type" value="Genomic_DNA"/>
</dbReference>
<evidence type="ECO:0000256" key="11">
    <source>
        <dbReference type="ARBA" id="ARBA00023136"/>
    </source>
</evidence>
<keyword evidence="11 13" id="KW-0472">Membrane</keyword>
<dbReference type="GO" id="GO:0046872">
    <property type="term" value="F:metal ion binding"/>
    <property type="evidence" value="ECO:0007669"/>
    <property type="project" value="UniProtKB-KW"/>
</dbReference>
<dbReference type="InterPro" id="IPR011577">
    <property type="entry name" value="Cyt_b561_bac/Ni-Hgenase"/>
</dbReference>
<keyword evidence="4" id="KW-1003">Cell membrane</keyword>
<dbReference type="InterPro" id="IPR052168">
    <property type="entry name" value="Cytochrome_b561_oxidase"/>
</dbReference>
<dbReference type="RefSeq" id="WP_063494799.1">
    <property type="nucleotide sequence ID" value="NZ_CP014578.1"/>
</dbReference>
<evidence type="ECO:0000313" key="15">
    <source>
        <dbReference type="EMBL" id="ANB71324.1"/>
    </source>
</evidence>
<comment type="similarity">
    <text evidence="12">Belongs to the cytochrome b561 family.</text>
</comment>
<keyword evidence="9 13" id="KW-1133">Transmembrane helix</keyword>
<feature type="transmembrane region" description="Helical" evidence="13">
    <location>
        <begin position="147"/>
        <end position="167"/>
    </location>
</feature>
<evidence type="ECO:0000256" key="8">
    <source>
        <dbReference type="ARBA" id="ARBA00022982"/>
    </source>
</evidence>
<evidence type="ECO:0000256" key="13">
    <source>
        <dbReference type="SAM" id="Phobius"/>
    </source>
</evidence>
<dbReference type="Proteomes" id="UP000076852">
    <property type="component" value="Chromosome 1"/>
</dbReference>
<sequence>MALNPSFGGRESYTRTAIAFHWLIALLIVCSFALGWVMTDIPGFTPTKLRYFSYHKWIGVTVFALAVLRILWRATHAGPSMPRRMPAWQRGAAHLTHFLLYVLMIVIPVSGYLYSSAANVPVVYLGLIPLPRLIAPDPHLKELLKNVHIALNYTLLVLVALHVAAALKHQWLDRDGLLSRMLPFIK</sequence>
<reference evidence="15 16" key="1">
    <citation type="journal article" date="2016" name="Gene">
        <title>PacBio SMRT assembly of a complex multi-replicon genome reveals chlorocatechol degradative operon in a region of genome plasticity.</title>
        <authorList>
            <person name="Ricker N."/>
            <person name="Shen S.Y."/>
            <person name="Goordial J."/>
            <person name="Jin S."/>
            <person name="Fulthorpe R.R."/>
        </authorList>
    </citation>
    <scope>NUCLEOTIDE SEQUENCE [LARGE SCALE GENOMIC DNA]</scope>
    <source>
        <strain evidence="15 16">OLGA172</strain>
    </source>
</reference>
<dbReference type="KEGG" id="buz:AYM40_02270"/>
<dbReference type="PANTHER" id="PTHR30529:SF1">
    <property type="entry name" value="CYTOCHROME B561 HOMOLOG 2"/>
    <property type="match status" value="1"/>
</dbReference>
<evidence type="ECO:0000256" key="5">
    <source>
        <dbReference type="ARBA" id="ARBA00022617"/>
    </source>
</evidence>